<protein>
    <recommendedName>
        <fullName evidence="4">RNA polymerase II-associated protein 3</fullName>
    </recommendedName>
</protein>
<dbReference type="PANTHER" id="PTHR46423:SF1">
    <property type="entry name" value="RNA POLYMERASE II-ASSOCIATED PROTEIN 3"/>
    <property type="match status" value="1"/>
</dbReference>
<dbReference type="RefSeq" id="XP_019017896.1">
    <property type="nucleotide sequence ID" value="XM_019161275.1"/>
</dbReference>
<evidence type="ECO:0000313" key="8">
    <source>
        <dbReference type="Proteomes" id="UP000094455"/>
    </source>
</evidence>
<dbReference type="PROSITE" id="PS50005">
    <property type="entry name" value="TPR"/>
    <property type="match status" value="1"/>
</dbReference>
<sequence>MSIDSPNKLKLEGNEFFGRKDFESALSKYTKAINLDEANPILYSNRAATYLNLSNWKRAIDDCDTGLKLVGRKDIAALSPVEVKLLCRKAIGLRNSDKPKEALKCINDALLIDPTNKALKSEWHLLVRNEQLAESNFGQITNNAHLVTVDIQEVDEIPKDFFSQNPNAEEISSEISNEGSPIRTEAHEEYHSASERMTVSGIDNHTGTPEYPSHPTVQFLSALRLQPETKRQSYYKYVLSVNPQQYRDIYKMTGLDPEFLNFFLEACVYALQNDHLQYKESILNLLSLFASLPRFSLTSMFADSSKIQSLKLLFKNKINKNFGEFWN</sequence>
<keyword evidence="1" id="KW-0677">Repeat</keyword>
<dbReference type="Pfam" id="PF13877">
    <property type="entry name" value="RPAP3_C"/>
    <property type="match status" value="1"/>
</dbReference>
<keyword evidence="2 5" id="KW-0802">TPR repeat</keyword>
<keyword evidence="8" id="KW-1185">Reference proteome</keyword>
<dbReference type="STRING" id="763406.A0A1E3NN06"/>
<reference evidence="7 8" key="1">
    <citation type="journal article" date="2016" name="Proc. Natl. Acad. Sci. U.S.A.">
        <title>Comparative genomics of biotechnologically important yeasts.</title>
        <authorList>
            <person name="Riley R."/>
            <person name="Haridas S."/>
            <person name="Wolfe K.H."/>
            <person name="Lopes M.R."/>
            <person name="Hittinger C.T."/>
            <person name="Goeker M."/>
            <person name="Salamov A.A."/>
            <person name="Wisecaver J.H."/>
            <person name="Long T.M."/>
            <person name="Calvey C.H."/>
            <person name="Aerts A.L."/>
            <person name="Barry K.W."/>
            <person name="Choi C."/>
            <person name="Clum A."/>
            <person name="Coughlan A.Y."/>
            <person name="Deshpande S."/>
            <person name="Douglass A.P."/>
            <person name="Hanson S.J."/>
            <person name="Klenk H.-P."/>
            <person name="LaButti K.M."/>
            <person name="Lapidus A."/>
            <person name="Lindquist E.A."/>
            <person name="Lipzen A.M."/>
            <person name="Meier-Kolthoff J.P."/>
            <person name="Ohm R.A."/>
            <person name="Otillar R.P."/>
            <person name="Pangilinan J.L."/>
            <person name="Peng Y."/>
            <person name="Rokas A."/>
            <person name="Rosa C.A."/>
            <person name="Scheuner C."/>
            <person name="Sibirny A.A."/>
            <person name="Slot J.C."/>
            <person name="Stielow J.B."/>
            <person name="Sun H."/>
            <person name="Kurtzman C.P."/>
            <person name="Blackwell M."/>
            <person name="Grigoriev I.V."/>
            <person name="Jeffries T.W."/>
        </authorList>
    </citation>
    <scope>NUCLEOTIDE SEQUENCE [LARGE SCALE GENOMIC DNA]</scope>
    <source>
        <strain evidence="7 8">NRRL Y-2026</strain>
    </source>
</reference>
<dbReference type="SUPFAM" id="SSF48452">
    <property type="entry name" value="TPR-like"/>
    <property type="match status" value="1"/>
</dbReference>
<evidence type="ECO:0000313" key="7">
    <source>
        <dbReference type="EMBL" id="ODQ46783.1"/>
    </source>
</evidence>
<dbReference type="GeneID" id="30177962"/>
<dbReference type="GO" id="GO:0101031">
    <property type="term" value="C:protein folding chaperone complex"/>
    <property type="evidence" value="ECO:0007669"/>
    <property type="project" value="TreeGrafter"/>
</dbReference>
<dbReference type="PANTHER" id="PTHR46423">
    <property type="entry name" value="RNA POLYMERASE II-ASSOCIATED PROTEIN 3"/>
    <property type="match status" value="1"/>
</dbReference>
<dbReference type="Pfam" id="PF13414">
    <property type="entry name" value="TPR_11"/>
    <property type="match status" value="1"/>
</dbReference>
<gene>
    <name evidence="7" type="ORF">PICMEDRAFT_16608</name>
</gene>
<evidence type="ECO:0000256" key="4">
    <source>
        <dbReference type="ARBA" id="ARBA00040133"/>
    </source>
</evidence>
<evidence type="ECO:0000256" key="2">
    <source>
        <dbReference type="ARBA" id="ARBA00022803"/>
    </source>
</evidence>
<dbReference type="InterPro" id="IPR011990">
    <property type="entry name" value="TPR-like_helical_dom_sf"/>
</dbReference>
<dbReference type="EMBL" id="KV454003">
    <property type="protein sequence ID" value="ODQ46783.1"/>
    <property type="molecule type" value="Genomic_DNA"/>
</dbReference>
<dbReference type="AlphaFoldDB" id="A0A1E3NN06"/>
<dbReference type="SMART" id="SM00028">
    <property type="entry name" value="TPR"/>
    <property type="match status" value="3"/>
</dbReference>
<evidence type="ECO:0000256" key="3">
    <source>
        <dbReference type="ARBA" id="ARBA00038275"/>
    </source>
</evidence>
<dbReference type="InterPro" id="IPR051966">
    <property type="entry name" value="RPAP3"/>
</dbReference>
<feature type="repeat" description="TPR" evidence="5">
    <location>
        <begin position="6"/>
        <end position="39"/>
    </location>
</feature>
<proteinExistence type="inferred from homology"/>
<evidence type="ECO:0000256" key="5">
    <source>
        <dbReference type="PROSITE-ProRule" id="PRU00339"/>
    </source>
</evidence>
<comment type="similarity">
    <text evidence="3">Belongs to the RPAP3 family.</text>
</comment>
<evidence type="ECO:0000256" key="1">
    <source>
        <dbReference type="ARBA" id="ARBA00022737"/>
    </source>
</evidence>
<dbReference type="Gene3D" id="1.25.40.10">
    <property type="entry name" value="Tetratricopeptide repeat domain"/>
    <property type="match status" value="1"/>
</dbReference>
<dbReference type="Proteomes" id="UP000094455">
    <property type="component" value="Unassembled WGS sequence"/>
</dbReference>
<name>A0A1E3NN06_9ASCO</name>
<dbReference type="OrthoDB" id="10250354at2759"/>
<dbReference type="InterPro" id="IPR019734">
    <property type="entry name" value="TPR_rpt"/>
</dbReference>
<evidence type="ECO:0000259" key="6">
    <source>
        <dbReference type="Pfam" id="PF13877"/>
    </source>
</evidence>
<organism evidence="7 8">
    <name type="scientific">Pichia membranifaciens NRRL Y-2026</name>
    <dbReference type="NCBI Taxonomy" id="763406"/>
    <lineage>
        <taxon>Eukaryota</taxon>
        <taxon>Fungi</taxon>
        <taxon>Dikarya</taxon>
        <taxon>Ascomycota</taxon>
        <taxon>Saccharomycotina</taxon>
        <taxon>Pichiomycetes</taxon>
        <taxon>Pichiales</taxon>
        <taxon>Pichiaceae</taxon>
        <taxon>Pichia</taxon>
    </lineage>
</organism>
<dbReference type="InterPro" id="IPR025986">
    <property type="entry name" value="RPAP3-like_C"/>
</dbReference>
<accession>A0A1E3NN06</accession>
<feature type="domain" description="RNA-polymerase II-associated protein 3-like C-terminal" evidence="6">
    <location>
        <begin position="217"/>
        <end position="305"/>
    </location>
</feature>